<dbReference type="InterPro" id="IPR007612">
    <property type="entry name" value="LOR"/>
</dbReference>
<dbReference type="InterPro" id="IPR025659">
    <property type="entry name" value="Tubby-like_C"/>
</dbReference>
<dbReference type="AlphaFoldDB" id="A0A1Y1XEU8"/>
<dbReference type="Pfam" id="PF04525">
    <property type="entry name" value="LOR"/>
    <property type="match status" value="1"/>
</dbReference>
<dbReference type="EMBL" id="MCFG01000055">
    <property type="protein sequence ID" value="ORX84278.1"/>
    <property type="molecule type" value="Genomic_DNA"/>
</dbReference>
<dbReference type="Gene3D" id="2.40.160.200">
    <property type="entry name" value="LURP1-related"/>
    <property type="match status" value="1"/>
</dbReference>
<dbReference type="OrthoDB" id="10441829at2759"/>
<evidence type="ECO:0000313" key="3">
    <source>
        <dbReference type="Proteomes" id="UP000193944"/>
    </source>
</evidence>
<accession>A0A1Y1XEU8</accession>
<dbReference type="SUPFAM" id="SSF54518">
    <property type="entry name" value="Tubby C-terminal domain-like"/>
    <property type="match status" value="1"/>
</dbReference>
<comment type="caution">
    <text evidence="2">The sequence shown here is derived from an EMBL/GenBank/DDBJ whole genome shotgun (WGS) entry which is preliminary data.</text>
</comment>
<reference evidence="2 3" key="1">
    <citation type="submission" date="2016-08" db="EMBL/GenBank/DDBJ databases">
        <title>A Parts List for Fungal Cellulosomes Revealed by Comparative Genomics.</title>
        <authorList>
            <consortium name="DOE Joint Genome Institute"/>
            <person name="Haitjema C.H."/>
            <person name="Gilmore S.P."/>
            <person name="Henske J.K."/>
            <person name="Solomon K.V."/>
            <person name="De Groot R."/>
            <person name="Kuo A."/>
            <person name="Mondo S.J."/>
            <person name="Salamov A.A."/>
            <person name="Labutti K."/>
            <person name="Zhao Z."/>
            <person name="Chiniquy J."/>
            <person name="Barry K."/>
            <person name="Brewer H.M."/>
            <person name="Purvine S.O."/>
            <person name="Wright A.T."/>
            <person name="Boxma B."/>
            <person name="Van Alen T."/>
            <person name="Hackstein J.H."/>
            <person name="Baker S.E."/>
            <person name="Grigoriev I.V."/>
            <person name="O'Malley M.A."/>
        </authorList>
    </citation>
    <scope>NUCLEOTIDE SEQUENCE [LARGE SCALE GENOMIC DNA]</scope>
    <source>
        <strain evidence="2 3">S4</strain>
    </source>
</reference>
<evidence type="ECO:0000256" key="1">
    <source>
        <dbReference type="ARBA" id="ARBA00005437"/>
    </source>
</evidence>
<evidence type="ECO:0000313" key="2">
    <source>
        <dbReference type="EMBL" id="ORX84278.1"/>
    </source>
</evidence>
<comment type="similarity">
    <text evidence="1">Belongs to the LOR family.</text>
</comment>
<organism evidence="2 3">
    <name type="scientific">Anaeromyces robustus</name>
    <dbReference type="NCBI Taxonomy" id="1754192"/>
    <lineage>
        <taxon>Eukaryota</taxon>
        <taxon>Fungi</taxon>
        <taxon>Fungi incertae sedis</taxon>
        <taxon>Chytridiomycota</taxon>
        <taxon>Chytridiomycota incertae sedis</taxon>
        <taxon>Neocallimastigomycetes</taxon>
        <taxon>Neocallimastigales</taxon>
        <taxon>Neocallimastigaceae</taxon>
        <taxon>Anaeromyces</taxon>
    </lineage>
</organism>
<dbReference type="Proteomes" id="UP000193944">
    <property type="component" value="Unassembled WGS sequence"/>
</dbReference>
<keyword evidence="3" id="KW-1185">Reference proteome</keyword>
<dbReference type="InterPro" id="IPR038595">
    <property type="entry name" value="LOR_sf"/>
</dbReference>
<reference evidence="2 3" key="2">
    <citation type="submission" date="2016-08" db="EMBL/GenBank/DDBJ databases">
        <title>Pervasive Adenine N6-methylation of Active Genes in Fungi.</title>
        <authorList>
            <consortium name="DOE Joint Genome Institute"/>
            <person name="Mondo S.J."/>
            <person name="Dannebaum R.O."/>
            <person name="Kuo R.C."/>
            <person name="Labutti K."/>
            <person name="Haridas S."/>
            <person name="Kuo A."/>
            <person name="Salamov A."/>
            <person name="Ahrendt S.R."/>
            <person name="Lipzen A."/>
            <person name="Sullivan W."/>
            <person name="Andreopoulos W.B."/>
            <person name="Clum A."/>
            <person name="Lindquist E."/>
            <person name="Daum C."/>
            <person name="Ramamoorthy G.K."/>
            <person name="Gryganskyi A."/>
            <person name="Culley D."/>
            <person name="Magnuson J.K."/>
            <person name="James T.Y."/>
            <person name="O'Malley M.A."/>
            <person name="Stajich J.E."/>
            <person name="Spatafora J.W."/>
            <person name="Visel A."/>
            <person name="Grigoriev I.V."/>
        </authorList>
    </citation>
    <scope>NUCLEOTIDE SEQUENCE [LARGE SCALE GENOMIC DNA]</scope>
    <source>
        <strain evidence="2 3">S4</strain>
    </source>
</reference>
<evidence type="ECO:0008006" key="4">
    <source>
        <dbReference type="Google" id="ProtNLM"/>
    </source>
</evidence>
<sequence length="204" mass="24043">MANNFTINFLPHREICAINHKYVSEDNTLYYLKSKGLIFYKYYIEDSKNQEIFNCKYGIFTGSLEDPKTNKVLYKFNNKLHIGRPFELIISCFENDKEFNSIICKVKSKLAFLQFKYEVEFFNKALQKDEILEVNCSPQYKDCSIFYGRKDENGVLICKFDSSKFFTGVDFKIQISRKVDTIFILILVNAIYRLIQRQKSSHAA</sequence>
<proteinExistence type="inferred from homology"/>
<gene>
    <name evidence="2" type="ORF">BCR32DRAFT_291426</name>
</gene>
<protein>
    <recommendedName>
        <fullName evidence="4">Tubby C-terminal domain-containing protein</fullName>
    </recommendedName>
</protein>
<name>A0A1Y1XEU8_9FUNG</name>